<dbReference type="Gene3D" id="3.10.180.10">
    <property type="entry name" value="2,3-Dihydroxybiphenyl 1,2-Dioxygenase, domain 1"/>
    <property type="match status" value="1"/>
</dbReference>
<name>A0A1N7P5A7_9BACT</name>
<keyword evidence="3" id="KW-0560">Oxidoreductase</keyword>
<dbReference type="AlphaFoldDB" id="A0A1N7P5A7"/>
<evidence type="ECO:0000256" key="1">
    <source>
        <dbReference type="ARBA" id="ARBA00022723"/>
    </source>
</evidence>
<dbReference type="GO" id="GO:0051213">
    <property type="term" value="F:dioxygenase activity"/>
    <property type="evidence" value="ECO:0007669"/>
    <property type="project" value="UniProtKB-KW"/>
</dbReference>
<keyword evidence="1" id="KW-0479">Metal-binding</keyword>
<feature type="domain" description="VOC" evidence="2">
    <location>
        <begin position="5"/>
        <end position="125"/>
    </location>
</feature>
<dbReference type="OrthoDB" id="192739at2"/>
<dbReference type="InterPro" id="IPR037523">
    <property type="entry name" value="VOC_core"/>
</dbReference>
<evidence type="ECO:0000259" key="2">
    <source>
        <dbReference type="PROSITE" id="PS51819"/>
    </source>
</evidence>
<evidence type="ECO:0000313" key="4">
    <source>
        <dbReference type="Proteomes" id="UP000186026"/>
    </source>
</evidence>
<dbReference type="STRING" id="529505.SAMN05421761_11414"/>
<organism evidence="3 4">
    <name type="scientific">Belliella pelovolcani</name>
    <dbReference type="NCBI Taxonomy" id="529505"/>
    <lineage>
        <taxon>Bacteria</taxon>
        <taxon>Pseudomonadati</taxon>
        <taxon>Bacteroidota</taxon>
        <taxon>Cytophagia</taxon>
        <taxon>Cytophagales</taxon>
        <taxon>Cyclobacteriaceae</taxon>
        <taxon>Belliella</taxon>
    </lineage>
</organism>
<gene>
    <name evidence="3" type="ORF">SAMN05421761_11414</name>
</gene>
<dbReference type="InterPro" id="IPR029068">
    <property type="entry name" value="Glyas_Bleomycin-R_OHBP_Dase"/>
</dbReference>
<evidence type="ECO:0000313" key="3">
    <source>
        <dbReference type="EMBL" id="SIT05754.1"/>
    </source>
</evidence>
<dbReference type="PROSITE" id="PS51819">
    <property type="entry name" value="VOC"/>
    <property type="match status" value="1"/>
</dbReference>
<keyword evidence="4" id="KW-1185">Reference proteome</keyword>
<dbReference type="InterPro" id="IPR004360">
    <property type="entry name" value="Glyas_Fos-R_dOase_dom"/>
</dbReference>
<dbReference type="RefSeq" id="WP_076502425.1">
    <property type="nucleotide sequence ID" value="NZ_FTOP01000014.1"/>
</dbReference>
<dbReference type="Pfam" id="PF00903">
    <property type="entry name" value="Glyoxalase"/>
    <property type="match status" value="1"/>
</dbReference>
<dbReference type="SUPFAM" id="SSF54593">
    <property type="entry name" value="Glyoxalase/Bleomycin resistance protein/Dihydroxybiphenyl dioxygenase"/>
    <property type="match status" value="1"/>
</dbReference>
<sequence>MNYIQIKETCLYISDLDIAEDFYFGILEMSVISKVTDRHIFFRCGSSILLCFLPEVTKNESTLPPHFAEGKQHIAFEVSQEDYEESKKKLQVKGVQITHEQSWSTGQKSIYFEDPFGHVLELVPVGIWEP</sequence>
<keyword evidence="3" id="KW-0223">Dioxygenase</keyword>
<reference evidence="4" key="1">
    <citation type="submission" date="2017-01" db="EMBL/GenBank/DDBJ databases">
        <authorList>
            <person name="Varghese N."/>
            <person name="Submissions S."/>
        </authorList>
    </citation>
    <scope>NUCLEOTIDE SEQUENCE [LARGE SCALE GENOMIC DNA]</scope>
    <source>
        <strain evidence="4">DSM 46698</strain>
    </source>
</reference>
<dbReference type="Proteomes" id="UP000186026">
    <property type="component" value="Unassembled WGS sequence"/>
</dbReference>
<protein>
    <submittedName>
        <fullName evidence="3">Catechol 2,3-dioxygenase</fullName>
    </submittedName>
</protein>
<dbReference type="InterPro" id="IPR051332">
    <property type="entry name" value="Fosfomycin_Res_Enzymes"/>
</dbReference>
<accession>A0A1N7P5A7</accession>
<dbReference type="EMBL" id="FTOP01000014">
    <property type="protein sequence ID" value="SIT05754.1"/>
    <property type="molecule type" value="Genomic_DNA"/>
</dbReference>
<proteinExistence type="predicted"/>
<dbReference type="GO" id="GO:0046872">
    <property type="term" value="F:metal ion binding"/>
    <property type="evidence" value="ECO:0007669"/>
    <property type="project" value="UniProtKB-KW"/>
</dbReference>
<dbReference type="PANTHER" id="PTHR36113">
    <property type="entry name" value="LYASE, PUTATIVE-RELATED-RELATED"/>
    <property type="match status" value="1"/>
</dbReference>
<dbReference type="PANTHER" id="PTHR36113:SF6">
    <property type="entry name" value="FOSFOMYCIN RESISTANCE PROTEIN FOSX"/>
    <property type="match status" value="1"/>
</dbReference>